<dbReference type="AlphaFoldDB" id="A0A8J7WA68"/>
<evidence type="ECO:0000313" key="2">
    <source>
        <dbReference type="EMBL" id="MBR1369003.1"/>
    </source>
</evidence>
<dbReference type="InterPro" id="IPR027417">
    <property type="entry name" value="P-loop_NTPase"/>
</dbReference>
<dbReference type="SMART" id="SM00382">
    <property type="entry name" value="AAA"/>
    <property type="match status" value="1"/>
</dbReference>
<dbReference type="Pfam" id="PF17862">
    <property type="entry name" value="AAA_lid_3"/>
    <property type="match status" value="1"/>
</dbReference>
<dbReference type="GO" id="GO:0005524">
    <property type="term" value="F:ATP binding"/>
    <property type="evidence" value="ECO:0007669"/>
    <property type="project" value="InterPro"/>
</dbReference>
<dbReference type="PANTHER" id="PTHR23077">
    <property type="entry name" value="AAA-FAMILY ATPASE"/>
    <property type="match status" value="1"/>
</dbReference>
<feature type="domain" description="AAA+ ATPase" evidence="1">
    <location>
        <begin position="212"/>
        <end position="347"/>
    </location>
</feature>
<dbReference type="CDD" id="cd19481">
    <property type="entry name" value="RecA-like_protease"/>
    <property type="match status" value="1"/>
</dbReference>
<gene>
    <name evidence="2" type="ORF">RJ53_05595</name>
</gene>
<dbReference type="PANTHER" id="PTHR23077:SF198">
    <property type="entry name" value="ATP-DEPENDENT ZINC METALLOPROTEASE FTSH"/>
    <property type="match status" value="1"/>
</dbReference>
<dbReference type="Pfam" id="PF00004">
    <property type="entry name" value="AAA"/>
    <property type="match status" value="1"/>
</dbReference>
<dbReference type="Proteomes" id="UP000730161">
    <property type="component" value="Unassembled WGS sequence"/>
</dbReference>
<dbReference type="InterPro" id="IPR041569">
    <property type="entry name" value="AAA_lid_3"/>
</dbReference>
<dbReference type="InterPro" id="IPR003593">
    <property type="entry name" value="AAA+_ATPase"/>
</dbReference>
<reference evidence="2" key="1">
    <citation type="submission" date="2014-12" db="EMBL/GenBank/DDBJ databases">
        <authorList>
            <person name="Huang H.-H."/>
            <person name="Chen S.-C."/>
            <person name="Lai M.-C."/>
        </authorList>
    </citation>
    <scope>NUCLEOTIDE SEQUENCE</scope>
    <source>
        <strain evidence="2">K1F9705b</strain>
    </source>
</reference>
<proteinExistence type="predicted"/>
<sequence>MEMADHTTLRLMELLLTAEIVNHEISLGIPDLTPEHREAFGVGKNGSELNRPFVISNTTVKRVLGVEDAHQLVRTHPFVGFDDFGQRLSITALDGAARWFLDRGGRPMAEANPALAYYYEKAGIEGIAYDDARENNPLYEDSRAFLERRIAPIAAESEEMKEALGLVTLRAPEEIEESLEFFVATPEQLEVIGKIQVALRNREYLRKHQIYQIGRLLFLGPPGTGKTSFALSLAKVLHMPILEVRLSMITSQYLGETSKNIDRIFEIAKKLTPCILFIDEFDYVARTRDSDDHGAMKRAVNTLLMSIDHVSLIRSGVLFIGATNHPGILDEAVWRRFDEVLPFSLPDAGMRERILNAITRNIEVSMDLPTLALRTEGFSGADLRLMVKEAVMAALIDGREAITGMDIEQGMLLVDRRNALRKGGMVVP</sequence>
<dbReference type="InterPro" id="IPR003959">
    <property type="entry name" value="ATPase_AAA_core"/>
</dbReference>
<comment type="caution">
    <text evidence="2">The sequence shown here is derived from an EMBL/GenBank/DDBJ whole genome shotgun (WGS) entry which is preliminary data.</text>
</comment>
<dbReference type="GO" id="GO:0016887">
    <property type="term" value="F:ATP hydrolysis activity"/>
    <property type="evidence" value="ECO:0007669"/>
    <property type="project" value="InterPro"/>
</dbReference>
<name>A0A8J7WA68_9EURY</name>
<evidence type="ECO:0000259" key="1">
    <source>
        <dbReference type="SMART" id="SM00382"/>
    </source>
</evidence>
<keyword evidence="3" id="KW-1185">Reference proteome</keyword>
<accession>A0A8J7WA68</accession>
<dbReference type="Gene3D" id="1.10.8.60">
    <property type="match status" value="1"/>
</dbReference>
<dbReference type="InterPro" id="IPR050168">
    <property type="entry name" value="AAA_ATPase_domain"/>
</dbReference>
<evidence type="ECO:0000313" key="3">
    <source>
        <dbReference type="Proteomes" id="UP000730161"/>
    </source>
</evidence>
<protein>
    <submittedName>
        <fullName evidence="2">ATPase AAA</fullName>
    </submittedName>
</protein>
<dbReference type="SUPFAM" id="SSF52540">
    <property type="entry name" value="P-loop containing nucleoside triphosphate hydrolases"/>
    <property type="match status" value="1"/>
</dbReference>
<organism evidence="2 3">
    <name type="scientific">Methanocalculus chunghsingensis</name>
    <dbReference type="NCBI Taxonomy" id="156457"/>
    <lineage>
        <taxon>Archaea</taxon>
        <taxon>Methanobacteriati</taxon>
        <taxon>Methanobacteriota</taxon>
        <taxon>Stenosarchaea group</taxon>
        <taxon>Methanomicrobia</taxon>
        <taxon>Methanomicrobiales</taxon>
        <taxon>Methanocalculaceae</taxon>
        <taxon>Methanocalculus</taxon>
    </lineage>
</organism>
<dbReference type="Gene3D" id="3.40.50.300">
    <property type="entry name" value="P-loop containing nucleotide triphosphate hydrolases"/>
    <property type="match status" value="1"/>
</dbReference>
<dbReference type="RefSeq" id="WP_246496010.1">
    <property type="nucleotide sequence ID" value="NZ_JWHL01000007.1"/>
</dbReference>
<dbReference type="EMBL" id="JWHL01000007">
    <property type="protein sequence ID" value="MBR1369003.1"/>
    <property type="molecule type" value="Genomic_DNA"/>
</dbReference>